<keyword evidence="1" id="KW-0560">Oxidoreductase</keyword>
<protein>
    <recommendedName>
        <fullName evidence="5">HypA-like protein</fullName>
    </recommendedName>
</protein>
<dbReference type="GO" id="GO:0016491">
    <property type="term" value="F:oxidoreductase activity"/>
    <property type="evidence" value="ECO:0007669"/>
    <property type="project" value="UniProtKB-KW"/>
</dbReference>
<dbReference type="Proteomes" id="UP000323386">
    <property type="component" value="Unassembled WGS sequence"/>
</dbReference>
<organism evidence="3 4">
    <name type="scientific">Pseudozyma flocculosa</name>
    <dbReference type="NCBI Taxonomy" id="84751"/>
    <lineage>
        <taxon>Eukaryota</taxon>
        <taxon>Fungi</taxon>
        <taxon>Dikarya</taxon>
        <taxon>Basidiomycota</taxon>
        <taxon>Ustilaginomycotina</taxon>
        <taxon>Ustilaginomycetes</taxon>
        <taxon>Ustilaginales</taxon>
        <taxon>Ustilaginaceae</taxon>
        <taxon>Pseudozyma</taxon>
    </lineage>
</organism>
<feature type="compositionally biased region" description="Polar residues" evidence="2">
    <location>
        <begin position="9"/>
        <end position="22"/>
    </location>
</feature>
<dbReference type="PANTHER" id="PTHR35870:SF1">
    <property type="entry name" value="PROTEIN, PUTATIVE (AFU_ORTHOLOGUE AFUA_5G03330)-RELATED"/>
    <property type="match status" value="1"/>
</dbReference>
<feature type="region of interest" description="Disordered" evidence="2">
    <location>
        <begin position="1"/>
        <end position="22"/>
    </location>
</feature>
<reference evidence="3 4" key="1">
    <citation type="submission" date="2018-03" db="EMBL/GenBank/DDBJ databases">
        <authorList>
            <person name="Guldener U."/>
        </authorList>
    </citation>
    <scope>NUCLEOTIDE SEQUENCE [LARGE SCALE GENOMIC DNA]</scope>
    <source>
        <strain evidence="3 4">DAOM196992</strain>
    </source>
</reference>
<evidence type="ECO:0000256" key="2">
    <source>
        <dbReference type="SAM" id="MobiDB-lite"/>
    </source>
</evidence>
<dbReference type="InterPro" id="IPR025337">
    <property type="entry name" value="Questin_oxidase-like"/>
</dbReference>
<dbReference type="EMBL" id="OOIP01000005">
    <property type="protein sequence ID" value="SPO36850.1"/>
    <property type="molecule type" value="Genomic_DNA"/>
</dbReference>
<name>A0A5C3EYA2_9BASI</name>
<evidence type="ECO:0000313" key="3">
    <source>
        <dbReference type="EMBL" id="SPO36850.1"/>
    </source>
</evidence>
<keyword evidence="4" id="KW-1185">Reference proteome</keyword>
<proteinExistence type="predicted"/>
<gene>
    <name evidence="3" type="ORF">PSFLO_02321</name>
</gene>
<dbReference type="PANTHER" id="PTHR35870">
    <property type="entry name" value="PROTEIN, PUTATIVE (AFU_ORTHOLOGUE AFUA_5G03330)-RELATED"/>
    <property type="match status" value="1"/>
</dbReference>
<accession>A0A5C3EYA2</accession>
<evidence type="ECO:0000256" key="1">
    <source>
        <dbReference type="ARBA" id="ARBA00023002"/>
    </source>
</evidence>
<dbReference type="Pfam" id="PF14027">
    <property type="entry name" value="Questin_oxidase"/>
    <property type="match status" value="1"/>
</dbReference>
<evidence type="ECO:0000313" key="4">
    <source>
        <dbReference type="Proteomes" id="UP000323386"/>
    </source>
</evidence>
<evidence type="ECO:0008006" key="5">
    <source>
        <dbReference type="Google" id="ProtNLM"/>
    </source>
</evidence>
<sequence length="511" mass="56763">MSTAAAAANHNQDPATKAFTPSPSKLEVFAGFQRGDDVRTKIAQILNHNHEKHHCFFNDKGFHNHSAHQILADYAIGATAEQLDAHYEYQLTHDLATGYKFGDRSRYDPYYQDPASPAGAAKGEQDAAAAQRARIEKITSANWTDHLGNPRYYWSYLHFFREQLESRGLGGCLEHLVLSDEANKDGRHMLARYLGGVIHGLIHFGYGAEFQLLPIAAEGLAMTTSTGLKHQHLFPPGWTERNLADPASAKRLVPLMKEMLDDDRLSPEALGLTQNDSGLPDEPFEQGGKAVGLINDYADRWSLTAGPAADGKDIDLDAVVADLAWFSVLVLGAVPKQGKYYKHDFFLMHANNAHIYTRTVVPLLSRESQQVYLRGVVRYFLYFWIARGRPRFSTANWKAESDAAAAVGWERIFGMARADDDEHLPKAVRALYFYSHHISSLPPAEDDTGKRALCLPGLFDRGADTDTDTGIGGEDVDVEGMMYHQMGGEDRVSWDFHGFYPDVPADAPIGR</sequence>
<dbReference type="OrthoDB" id="10004862at2759"/>
<dbReference type="AlphaFoldDB" id="A0A5C3EYA2"/>